<dbReference type="EMBL" id="UOFC01000097">
    <property type="protein sequence ID" value="VAW46355.1"/>
    <property type="molecule type" value="Genomic_DNA"/>
</dbReference>
<reference evidence="1" key="1">
    <citation type="submission" date="2018-06" db="EMBL/GenBank/DDBJ databases">
        <authorList>
            <person name="Zhirakovskaya E."/>
        </authorList>
    </citation>
    <scope>NUCLEOTIDE SEQUENCE</scope>
</reference>
<organism evidence="1">
    <name type="scientific">hydrothermal vent metagenome</name>
    <dbReference type="NCBI Taxonomy" id="652676"/>
    <lineage>
        <taxon>unclassified sequences</taxon>
        <taxon>metagenomes</taxon>
        <taxon>ecological metagenomes</taxon>
    </lineage>
</organism>
<dbReference type="Pfam" id="PF14334">
    <property type="entry name" value="DUF4390"/>
    <property type="match status" value="1"/>
</dbReference>
<gene>
    <name evidence="1" type="ORF">MNBD_GAMMA03-479</name>
</gene>
<name>A0A3B0VRU5_9ZZZZ</name>
<proteinExistence type="predicted"/>
<dbReference type="AlphaFoldDB" id="A0A3B0VRU5"/>
<evidence type="ECO:0000313" key="1">
    <source>
        <dbReference type="EMBL" id="VAW46355.1"/>
    </source>
</evidence>
<evidence type="ECO:0008006" key="2">
    <source>
        <dbReference type="Google" id="ProtNLM"/>
    </source>
</evidence>
<dbReference type="InterPro" id="IPR025500">
    <property type="entry name" value="DUF4390"/>
</dbReference>
<protein>
    <recommendedName>
        <fullName evidence="2">DUF4390 domain-containing protein</fullName>
    </recommendedName>
</protein>
<sequence>MIWTVFFIVCLKKVSSMIFFSPPYLSLLVSFLLSLPNVALAQNPIHFVYLKGVVQEKQLVLNAVVEFELPPPVILAIDHDIHIQFKTEIVLLEEQDMLGMTFKRERQSIAYHTELYAYGVNRYYVLYNHRNYKRRTFQTLEAALQTLGTLQAMPIVDLSELDAEKTYFLKIRLQLDKWRLPAPLLIDGLLEEYWRLNSGWQEVKVHIPKKVDIKR</sequence>
<accession>A0A3B0VRU5</accession>